<reference evidence="2" key="2">
    <citation type="submission" date="2010-02" db="EMBL/GenBank/DDBJ databases">
        <authorList>
            <person name="Genoscope - CEA"/>
        </authorList>
    </citation>
    <scope>NUCLEOTIDE SEQUENCE</scope>
    <source>
        <strain evidence="2">CFBP2957</strain>
        <plasmid evidence="2">RCFBPv3_mp</plasmid>
    </source>
</reference>
<dbReference type="EMBL" id="FP885907">
    <property type="protein sequence ID" value="CBJ54383.1"/>
    <property type="molecule type" value="Genomic_DNA"/>
</dbReference>
<keyword evidence="2" id="KW-0614">Plasmid</keyword>
<proteinExistence type="predicted"/>
<feature type="region of interest" description="Disordered" evidence="1">
    <location>
        <begin position="1"/>
        <end position="26"/>
    </location>
</feature>
<name>D8P647_RALSL</name>
<geneLocation type="plasmid" evidence="2">
    <name>RCFBPv3_mp</name>
</geneLocation>
<protein>
    <submittedName>
        <fullName evidence="2">Uncharacterized protein</fullName>
    </submittedName>
</protein>
<evidence type="ECO:0000256" key="1">
    <source>
        <dbReference type="SAM" id="MobiDB-lite"/>
    </source>
</evidence>
<reference evidence="2" key="1">
    <citation type="journal article" date="2010" name="BMC Genomics">
        <title>Genomes of three tomato pathogens within the Ralstonia solanacearum species complex reveal significant evolutionary divergence.</title>
        <authorList>
            <person name="Remenant B."/>
            <person name="Coupat-Goutaland B."/>
            <person name="Guidot A."/>
            <person name="Cellier G."/>
            <person name="Wicker E."/>
            <person name="Allen C."/>
            <person name="Fegan M."/>
            <person name="Pruvost O."/>
            <person name="Elbaz M."/>
            <person name="Calteau A."/>
            <person name="Salvignol G."/>
            <person name="Mornico D."/>
            <person name="Mangenot S."/>
            <person name="Barbe V."/>
            <person name="Medigue C."/>
            <person name="Prior P."/>
        </authorList>
    </citation>
    <scope>NUCLEOTIDE SEQUENCE [LARGE SCALE GENOMIC DNA]</scope>
    <source>
        <strain evidence="2">CFBP2957</strain>
        <plasmid evidence="2">RCFBPv3_mp</plasmid>
    </source>
</reference>
<accession>D8P647</accession>
<dbReference type="AlphaFoldDB" id="D8P647"/>
<gene>
    <name evidence="2" type="ORF">RCFBP_mp30298</name>
</gene>
<organism evidence="2">
    <name type="scientific">Ralstonia solanacearum CFBP2957</name>
    <dbReference type="NCBI Taxonomy" id="859656"/>
    <lineage>
        <taxon>Bacteria</taxon>
        <taxon>Pseudomonadati</taxon>
        <taxon>Pseudomonadota</taxon>
        <taxon>Betaproteobacteria</taxon>
        <taxon>Burkholderiales</taxon>
        <taxon>Burkholderiaceae</taxon>
        <taxon>Ralstonia</taxon>
        <taxon>Ralstonia solanacearum species complex</taxon>
    </lineage>
</organism>
<evidence type="ECO:0000313" key="2">
    <source>
        <dbReference type="EMBL" id="CBJ54383.1"/>
    </source>
</evidence>
<sequence>MKNEKRSSTGGRSSFVVEGTHEEEAR</sequence>